<dbReference type="Proteomes" id="UP000494115">
    <property type="component" value="Unassembled WGS sequence"/>
</dbReference>
<protein>
    <recommendedName>
        <fullName evidence="2">Oxidoreductase molybdopterin-binding domain-containing protein</fullName>
    </recommendedName>
</protein>
<proteinExistence type="predicted"/>
<dbReference type="PANTHER" id="PTHR43032">
    <property type="entry name" value="PROTEIN-METHIONINE-SULFOXIDE REDUCTASE"/>
    <property type="match status" value="1"/>
</dbReference>
<evidence type="ECO:0000256" key="1">
    <source>
        <dbReference type="SAM" id="MobiDB-lite"/>
    </source>
</evidence>
<gene>
    <name evidence="3" type="primary">yedY1_2</name>
    <name evidence="3" type="ORF">LMG28138_05180</name>
</gene>
<dbReference type="AlphaFoldDB" id="A0A6S7D035"/>
<name>A0A6S7D035_9BURK</name>
<evidence type="ECO:0000313" key="4">
    <source>
        <dbReference type="Proteomes" id="UP000494115"/>
    </source>
</evidence>
<feature type="compositionally biased region" description="Basic and acidic residues" evidence="1">
    <location>
        <begin position="1"/>
        <end position="15"/>
    </location>
</feature>
<dbReference type="PANTHER" id="PTHR43032:SF2">
    <property type="entry name" value="BLL0505 PROTEIN"/>
    <property type="match status" value="1"/>
</dbReference>
<reference evidence="3 4" key="1">
    <citation type="submission" date="2020-04" db="EMBL/GenBank/DDBJ databases">
        <authorList>
            <person name="De Canck E."/>
        </authorList>
    </citation>
    <scope>NUCLEOTIDE SEQUENCE [LARGE SCALE GENOMIC DNA]</scope>
    <source>
        <strain evidence="3 4">LMG 28138</strain>
    </source>
</reference>
<feature type="region of interest" description="Disordered" evidence="1">
    <location>
        <begin position="1"/>
        <end position="39"/>
    </location>
</feature>
<sequence>MNRPTDSRRILRLEEAAPPDAGPESARGSMVTPIPAPARKPERIDAADFKPALARLQRRLFLRSSLSIGALSMLSGCTLQDGDTVDKVLWAMSHWNDRVQGWLFNRNRLAPTYSASQITTPFPFNAFYQEFDAPQIDGSTYQLQVSGLVRDKRPWNLAALRALPQTGQITRHICIEGWSAIGDWRGVTFRTFLERIGADTTARYVGFKCADRYYSSLDMATALHPQTLLTLDFGKDPLPAKYGYPLKLRVPTKLGFKNPKHIAAIFVTNTYPGGYWEDQGYNWYSGL</sequence>
<evidence type="ECO:0000313" key="3">
    <source>
        <dbReference type="EMBL" id="CAB3802368.1"/>
    </source>
</evidence>
<accession>A0A6S7D035</accession>
<evidence type="ECO:0000259" key="2">
    <source>
        <dbReference type="Pfam" id="PF00174"/>
    </source>
</evidence>
<feature type="domain" description="Oxidoreductase molybdopterin-binding" evidence="2">
    <location>
        <begin position="132"/>
        <end position="276"/>
    </location>
</feature>
<dbReference type="Pfam" id="PF00174">
    <property type="entry name" value="Oxidored_molyb"/>
    <property type="match status" value="1"/>
</dbReference>
<dbReference type="InterPro" id="IPR000572">
    <property type="entry name" value="OxRdtase_Mopterin-bd_dom"/>
</dbReference>
<organism evidence="3 4">
    <name type="scientific">Pararobbsia alpina</name>
    <dbReference type="NCBI Taxonomy" id="621374"/>
    <lineage>
        <taxon>Bacteria</taxon>
        <taxon>Pseudomonadati</taxon>
        <taxon>Pseudomonadota</taxon>
        <taxon>Betaproteobacteria</taxon>
        <taxon>Burkholderiales</taxon>
        <taxon>Burkholderiaceae</taxon>
        <taxon>Pararobbsia</taxon>
    </lineage>
</organism>
<dbReference type="InterPro" id="IPR036374">
    <property type="entry name" value="OxRdtase_Mopterin-bd_sf"/>
</dbReference>
<dbReference type="SUPFAM" id="SSF56524">
    <property type="entry name" value="Oxidoreductase molybdopterin-binding domain"/>
    <property type="match status" value="1"/>
</dbReference>
<dbReference type="Gene3D" id="3.90.420.10">
    <property type="entry name" value="Oxidoreductase, molybdopterin-binding domain"/>
    <property type="match status" value="1"/>
</dbReference>
<dbReference type="EMBL" id="CADIKM010000048">
    <property type="protein sequence ID" value="CAB3802368.1"/>
    <property type="molecule type" value="Genomic_DNA"/>
</dbReference>
<keyword evidence="4" id="KW-1185">Reference proteome</keyword>